<comment type="caution">
    <text evidence="3">The sequence shown here is derived from an EMBL/GenBank/DDBJ whole genome shotgun (WGS) entry which is preliminary data.</text>
</comment>
<organism evidence="3 4">
    <name type="scientific">Paenibacillus eucommiae</name>
    <dbReference type="NCBI Taxonomy" id="1355755"/>
    <lineage>
        <taxon>Bacteria</taxon>
        <taxon>Bacillati</taxon>
        <taxon>Bacillota</taxon>
        <taxon>Bacilli</taxon>
        <taxon>Bacillales</taxon>
        <taxon>Paenibacillaceae</taxon>
        <taxon>Paenibacillus</taxon>
    </lineage>
</organism>
<dbReference type="InterPro" id="IPR036812">
    <property type="entry name" value="NAD(P)_OxRdtase_dom_sf"/>
</dbReference>
<dbReference type="Pfam" id="PF00248">
    <property type="entry name" value="Aldo_ket_red"/>
    <property type="match status" value="1"/>
</dbReference>
<evidence type="ECO:0000256" key="1">
    <source>
        <dbReference type="ARBA" id="ARBA00023002"/>
    </source>
</evidence>
<dbReference type="Gene3D" id="3.20.20.100">
    <property type="entry name" value="NADP-dependent oxidoreductase domain"/>
    <property type="match status" value="1"/>
</dbReference>
<dbReference type="EMBL" id="JAGGLB010000007">
    <property type="protein sequence ID" value="MBP1991001.1"/>
    <property type="molecule type" value="Genomic_DNA"/>
</dbReference>
<evidence type="ECO:0000313" key="3">
    <source>
        <dbReference type="EMBL" id="MBP1991001.1"/>
    </source>
</evidence>
<dbReference type="InterPro" id="IPR023210">
    <property type="entry name" value="NADP_OxRdtase_dom"/>
</dbReference>
<name>A0ABS4IVY5_9BACL</name>
<dbReference type="PANTHER" id="PTHR43625">
    <property type="entry name" value="AFLATOXIN B1 ALDEHYDE REDUCTASE"/>
    <property type="match status" value="1"/>
</dbReference>
<sequence>MNGKKLGSQGLVVSALGLGCMGMSEFYGPTDETESIKTLHRALELGITFFDTADGYGWDDVGPGANERLVGKALGKNRHEVQLATKFGPLRSRTESLGLNGTPAYTKQACEASLRRLGTDYIDLYYLHRIDPKVPIEDTVGAMAELVKEGKVRFIGLSEAPPEQIRRAHLVHPITALQTEYSIWSREPEIEIIAVCRELGIGFVPYSPLGRGFLTGSMTSAEQLGADDWRSHNPRFSETAFQHNLKIVEEVKRVAKANGCTPAQAALAWVVAQGDDMVPIPGTKRIKYLEQNAASLDIKLTKEDLEQINEISPVGATYGERY</sequence>
<dbReference type="CDD" id="cd19076">
    <property type="entry name" value="AKR_AKR13A_13D"/>
    <property type="match status" value="1"/>
</dbReference>
<keyword evidence="1" id="KW-0560">Oxidoreductase</keyword>
<evidence type="ECO:0000259" key="2">
    <source>
        <dbReference type="Pfam" id="PF00248"/>
    </source>
</evidence>
<gene>
    <name evidence="3" type="ORF">J2Z66_002608</name>
</gene>
<dbReference type="PANTHER" id="PTHR43625:SF40">
    <property type="entry name" value="ALDO-KETO REDUCTASE YAKC [NADP(+)]"/>
    <property type="match status" value="1"/>
</dbReference>
<reference evidence="3 4" key="1">
    <citation type="submission" date="2021-03" db="EMBL/GenBank/DDBJ databases">
        <title>Genomic Encyclopedia of Type Strains, Phase IV (KMG-IV): sequencing the most valuable type-strain genomes for metagenomic binning, comparative biology and taxonomic classification.</title>
        <authorList>
            <person name="Goeker M."/>
        </authorList>
    </citation>
    <scope>NUCLEOTIDE SEQUENCE [LARGE SCALE GENOMIC DNA]</scope>
    <source>
        <strain evidence="3 4">DSM 26048</strain>
    </source>
</reference>
<accession>A0ABS4IVY5</accession>
<protein>
    <submittedName>
        <fullName evidence="3">Aryl-alcohol dehydrogenase-like predicted oxidoreductase</fullName>
    </submittedName>
</protein>
<dbReference type="Proteomes" id="UP001519287">
    <property type="component" value="Unassembled WGS sequence"/>
</dbReference>
<dbReference type="SUPFAM" id="SSF51430">
    <property type="entry name" value="NAD(P)-linked oxidoreductase"/>
    <property type="match status" value="1"/>
</dbReference>
<dbReference type="RefSeq" id="WP_209971753.1">
    <property type="nucleotide sequence ID" value="NZ_JAGGLB010000007.1"/>
</dbReference>
<dbReference type="PROSITE" id="PS51257">
    <property type="entry name" value="PROKAR_LIPOPROTEIN"/>
    <property type="match status" value="1"/>
</dbReference>
<feature type="domain" description="NADP-dependent oxidoreductase" evidence="2">
    <location>
        <begin position="16"/>
        <end position="312"/>
    </location>
</feature>
<evidence type="ECO:0000313" key="4">
    <source>
        <dbReference type="Proteomes" id="UP001519287"/>
    </source>
</evidence>
<keyword evidence="4" id="KW-1185">Reference proteome</keyword>
<proteinExistence type="predicted"/>
<dbReference type="InterPro" id="IPR050791">
    <property type="entry name" value="Aldo-Keto_reductase"/>
</dbReference>